<accession>A0ABY6HQS2</accession>
<evidence type="ECO:0008006" key="3">
    <source>
        <dbReference type="Google" id="ProtNLM"/>
    </source>
</evidence>
<proteinExistence type="predicted"/>
<sequence length="153" mass="16827">MGDTKKKIKDTFDTVKSGTKTLKNATKSVTLVKKGIGTGIKILDEIAPEAGQKVHDVMDSVQRKLEDHEGDIENAVNKLQSGLDRVVGDRIETAVEKLENKIDEKGGKKIEAKFEEVVEKVETVVSPFIQKGKKIATDGSKDVIKKVIEKNLK</sequence>
<dbReference type="Proteomes" id="UP001208689">
    <property type="component" value="Chromosome"/>
</dbReference>
<gene>
    <name evidence="1" type="ORF">NEF87_002127</name>
</gene>
<organism evidence="1 2">
    <name type="scientific">Candidatus Lokiarchaeum ossiferum</name>
    <dbReference type="NCBI Taxonomy" id="2951803"/>
    <lineage>
        <taxon>Archaea</taxon>
        <taxon>Promethearchaeati</taxon>
        <taxon>Promethearchaeota</taxon>
        <taxon>Promethearchaeia</taxon>
        <taxon>Promethearchaeales</taxon>
        <taxon>Promethearchaeaceae</taxon>
        <taxon>Candidatus Lokiarchaeum</taxon>
    </lineage>
</organism>
<dbReference type="EMBL" id="CP104013">
    <property type="protein sequence ID" value="UYP45842.1"/>
    <property type="molecule type" value="Genomic_DNA"/>
</dbReference>
<protein>
    <recommendedName>
        <fullName evidence="3">YtxH domain-containing protein</fullName>
    </recommendedName>
</protein>
<dbReference type="Gene3D" id="1.20.120.20">
    <property type="entry name" value="Apolipoprotein"/>
    <property type="match status" value="1"/>
</dbReference>
<keyword evidence="2" id="KW-1185">Reference proteome</keyword>
<name>A0ABY6HQS2_9ARCH</name>
<reference evidence="1" key="1">
    <citation type="submission" date="2022-09" db="EMBL/GenBank/DDBJ databases">
        <title>Actin cytoskeleton and complex cell architecture in an #Asgard archaeon.</title>
        <authorList>
            <person name="Ponce Toledo R.I."/>
            <person name="Schleper C."/>
            <person name="Rodrigues Oliveira T."/>
            <person name="Wollweber F."/>
            <person name="Xu J."/>
            <person name="Rittmann S."/>
            <person name="Klingl A."/>
            <person name="Pilhofer M."/>
        </authorList>
    </citation>
    <scope>NUCLEOTIDE SEQUENCE</scope>
    <source>
        <strain evidence="1">B-35</strain>
    </source>
</reference>
<evidence type="ECO:0000313" key="1">
    <source>
        <dbReference type="EMBL" id="UYP45842.1"/>
    </source>
</evidence>
<evidence type="ECO:0000313" key="2">
    <source>
        <dbReference type="Proteomes" id="UP001208689"/>
    </source>
</evidence>